<dbReference type="InterPro" id="IPR003615">
    <property type="entry name" value="HNH_nuc"/>
</dbReference>
<dbReference type="InterPro" id="IPR032240">
    <property type="entry name" value="Cas9_REC"/>
</dbReference>
<evidence type="ECO:0000256" key="1">
    <source>
        <dbReference type="ARBA" id="ARBA00001946"/>
    </source>
</evidence>
<evidence type="ECO:0000256" key="8">
    <source>
        <dbReference type="ARBA" id="ARBA00022884"/>
    </source>
</evidence>
<gene>
    <name evidence="13" type="primary">cas9</name>
    <name evidence="15" type="ORF">ABID27_000682</name>
</gene>
<dbReference type="NCBIfam" id="TIGR01865">
    <property type="entry name" value="cas_Csn1"/>
    <property type="match status" value="1"/>
</dbReference>
<feature type="active site" description="For RuvC-like nuclease domain" evidence="13">
    <location>
        <position position="10"/>
    </location>
</feature>
<evidence type="ECO:0000256" key="13">
    <source>
        <dbReference type="HAMAP-Rule" id="MF_01480"/>
    </source>
</evidence>
<evidence type="ECO:0000256" key="4">
    <source>
        <dbReference type="ARBA" id="ARBA00022723"/>
    </source>
</evidence>
<feature type="binding site" evidence="13">
    <location>
        <position position="777"/>
    </location>
    <ligand>
        <name>Mg(2+)</name>
        <dbReference type="ChEBI" id="CHEBI:18420"/>
        <label>1</label>
    </ligand>
</feature>
<comment type="similarity">
    <text evidence="2">Belongs to the CRISPR-associated protein Cas9 family. Subtype II-A subfamily.</text>
</comment>
<dbReference type="InterPro" id="IPR055228">
    <property type="entry name" value="Cas9_RuvC"/>
</dbReference>
<dbReference type="Pfam" id="PF16592">
    <property type="entry name" value="Cas9_REC"/>
    <property type="match status" value="1"/>
</dbReference>
<dbReference type="InterPro" id="IPR032237">
    <property type="entry name" value="Cas9_PI"/>
</dbReference>
<evidence type="ECO:0000256" key="2">
    <source>
        <dbReference type="ARBA" id="ARBA00005244"/>
    </source>
</evidence>
<feature type="binding site" evidence="13">
    <location>
        <position position="10"/>
    </location>
    <ligand>
        <name>Mg(2+)</name>
        <dbReference type="ChEBI" id="CHEBI:18420"/>
        <label>2</label>
    </ligand>
</feature>
<keyword evidence="10 13" id="KW-0238">DNA-binding</keyword>
<evidence type="ECO:0000256" key="5">
    <source>
        <dbReference type="ARBA" id="ARBA00022759"/>
    </source>
</evidence>
<feature type="binding site" evidence="13">
    <location>
        <position position="777"/>
    </location>
    <ligand>
        <name>Mg(2+)</name>
        <dbReference type="ChEBI" id="CHEBI:18420"/>
        <label>2</label>
    </ligand>
</feature>
<comment type="domain">
    <text evidence="13">Has 2 endonuclease domains. The discontinuous RuvC-like domain cleaves the target DNA noncomplementary to crRNA while the HNH nuclease domain cleaves the target DNA complementary to crRNA.</text>
</comment>
<evidence type="ECO:0000259" key="14">
    <source>
        <dbReference type="PROSITE" id="PS51749"/>
    </source>
</evidence>
<dbReference type="Pfam" id="PF16593">
    <property type="entry name" value="Cas9-BH"/>
    <property type="match status" value="1"/>
</dbReference>
<evidence type="ECO:0000256" key="11">
    <source>
        <dbReference type="ARBA" id="ARBA00023211"/>
    </source>
</evidence>
<dbReference type="InterPro" id="IPR032239">
    <property type="entry name" value="Cas9-BH"/>
</dbReference>
<evidence type="ECO:0000256" key="6">
    <source>
        <dbReference type="ARBA" id="ARBA00022801"/>
    </source>
</evidence>
<proteinExistence type="inferred from homology"/>
<keyword evidence="8 13" id="KW-0694">RNA-binding</keyword>
<dbReference type="RefSeq" id="WP_354280254.1">
    <property type="nucleotide sequence ID" value="NZ_JBEPMK010000002.1"/>
</dbReference>
<keyword evidence="5 13" id="KW-0255">Endonuclease</keyword>
<evidence type="ECO:0000256" key="10">
    <source>
        <dbReference type="ARBA" id="ARBA00023125"/>
    </source>
</evidence>
<dbReference type="EC" id="3.1.-.-" evidence="13"/>
<evidence type="ECO:0000256" key="9">
    <source>
        <dbReference type="ARBA" id="ARBA00023118"/>
    </source>
</evidence>
<feature type="binding site" evidence="13">
    <location>
        <position position="10"/>
    </location>
    <ligand>
        <name>Mg(2+)</name>
        <dbReference type="ChEBI" id="CHEBI:18420"/>
        <label>1</label>
    </ligand>
</feature>
<keyword evidence="11" id="KW-0464">Manganese</keyword>
<comment type="caution">
    <text evidence="15">The sequence shown here is derived from an EMBL/GenBank/DDBJ whole genome shotgun (WGS) entry which is preliminary data.</text>
</comment>
<keyword evidence="3 13" id="KW-0540">Nuclease</keyword>
<comment type="subunit">
    <text evidence="12 13">Monomer. Binds crRNA and tracrRNA.</text>
</comment>
<keyword evidence="16" id="KW-1185">Reference proteome</keyword>
<dbReference type="Pfam" id="PF16595">
    <property type="entry name" value="Cas9_PI"/>
    <property type="match status" value="1"/>
</dbReference>
<reference evidence="15 16" key="1">
    <citation type="submission" date="2024-06" db="EMBL/GenBank/DDBJ databases">
        <title>Genomic Encyclopedia of Type Strains, Phase IV (KMG-IV): sequencing the most valuable type-strain genomes for metagenomic binning, comparative biology and taxonomic classification.</title>
        <authorList>
            <person name="Goeker M."/>
        </authorList>
    </citation>
    <scope>NUCLEOTIDE SEQUENCE [LARGE SCALE GENOMIC DNA]</scope>
    <source>
        <strain evidence="15 16">DSM 15349</strain>
    </source>
</reference>
<accession>A0ABV2JL15</accession>
<keyword evidence="7 13" id="KW-0460">Magnesium</keyword>
<evidence type="ECO:0000256" key="7">
    <source>
        <dbReference type="ARBA" id="ARBA00022842"/>
    </source>
</evidence>
<dbReference type="PROSITE" id="PS51749">
    <property type="entry name" value="HNH_CAS9"/>
    <property type="match status" value="1"/>
</dbReference>
<feature type="binding site" evidence="13">
    <location>
        <position position="992"/>
    </location>
    <ligand>
        <name>Mg(2+)</name>
        <dbReference type="ChEBI" id="CHEBI:18420"/>
        <label>2</label>
    </ligand>
</feature>
<evidence type="ECO:0000256" key="3">
    <source>
        <dbReference type="ARBA" id="ARBA00022722"/>
    </source>
</evidence>
<sequence length="1360" mass="157933">MKKPYSIGLDIGTNSVGYCAIDDDYQVITKKMRVMGNTSRQYAKKSILGALLFSEGNTAEDRRLNRTTRRRYNRRRQRLLYLQEIFQEEMSQVDENFFHRLDESFLQQEDKSFSRYTIFGTLEEEKEYYDKYPTIYHLRRDLADKGEKGDLRLIYLALAHILKSRGHFLQDGDIDLDNIGVQEKFQEFLGAYNSVFGQEIKVNSHEVEDILTGLTSKSCKIEAILDLIPTESSTGILAQFLKLIVGNQGDFKKVYDLEDKVPLSFSKETYEEDLDKLLLLINDEAQRVLFDLAKSVYDAVLLSGILTVKDKSTKAPLSSSMVQRYDDHQQDLKNLKLFFKNYLSNEYYSMFKDKSVKGYAGYIEGLYKKDKSGKFIATSKPVSQEEFYKYTRSVIGNIPEAKVFLDKIDKEVFLLKQRSFENGTIPHQVHLKELRAIIKRQGQFYPFLLDNLAKIESILTFRIPYYVGPLARGNSDFAWIERKSDDKIRPWNFGQLVDLSASATAFIERMTINDTYLPEKKVLPKRSLIYQEFTIFNELTKVRYTAEGMSSYEFLTGSQKGNIFNSLFKEKRSVSAKDIKNYLIKENGYVGVELEGIEEKFNANYSTYHDLKKVLEEFLDDETNREIIEDIIHTLTIFEDRKMIEQKLVGYSNLLTEKQISELARKKYTGWGRFSRDLIDGIKDRQSGKTILDFLKDDGFSNRNFMQLINDDSLDFKDIIKKSQVIKDSSTNRAIVKDIPGSPKIKKGILQSLDIVDEIVKVMGYKPKQIVVEMARENQDSQYGRDQSRQRLKKIGDGLEQLSSDLLIEKPIKDNKLLQKEKLFLYYLQDGKDMYTGKPLDSNPESLATYDIDHIVPQSFLKDNSIDNKVLTRAKENRKKLDDVPSQEVVDKQYAWWLQLKKAGLISERKFSYLTKGELTEQDKAGFINRQLVETRQITKHVAHILDEKFNVTKQGEHTRDVEIVTLKSVFANRFRNEFKLRKIRGLNDFHHAHDAYLNAVVAKAVLTVYPKLKKELVYGDYYHESIFDKKRLSATERLYMYNNILKFFTKDYKVSDETGEILWKKEDVVKVVEDVLYHKPVTIVRKTETNHGALFKSSNKAVGYNNNLIPRKTKEIYLDVTKYGGFIEPSEAYTVAILTCGTKGKLKNKPQWLLRGISQLEQKDFEKNQKAFLEENGYSNFKKVLKLPKYSLFEFENGRRRYLASSGELQKGNQVTLPKHLVEFLYQLQDYGDVVNDRAKDYAIEEHMGDFEELLSIFDKYNTEYIKADSNFSKIKSLFEESEERDPAKLSESFINLLNFTQMRASSDFTFLGTNIGRKRYSSPNEILSATLIHQSITGLYETRIDLSKLGEELWDGEQ</sequence>
<evidence type="ECO:0000256" key="12">
    <source>
        <dbReference type="ARBA" id="ARBA00046380"/>
    </source>
</evidence>
<evidence type="ECO:0000313" key="16">
    <source>
        <dbReference type="Proteomes" id="UP001549055"/>
    </source>
</evidence>
<dbReference type="GO" id="GO:0004519">
    <property type="term" value="F:endonuclease activity"/>
    <property type="evidence" value="ECO:0007669"/>
    <property type="project" value="UniProtKB-KW"/>
</dbReference>
<keyword evidence="9 13" id="KW-0051">Antiviral defense</keyword>
<dbReference type="Gene3D" id="3.30.420.10">
    <property type="entry name" value="Ribonuclease H-like superfamily/Ribonuclease H"/>
    <property type="match status" value="1"/>
</dbReference>
<dbReference type="HAMAP" id="MF_01480">
    <property type="entry name" value="Cas9"/>
    <property type="match status" value="1"/>
</dbReference>
<dbReference type="InterPro" id="IPR033114">
    <property type="entry name" value="HNH_CAS9"/>
</dbReference>
<dbReference type="GO" id="GO:0016787">
    <property type="term" value="F:hydrolase activity"/>
    <property type="evidence" value="ECO:0007669"/>
    <property type="project" value="UniProtKB-KW"/>
</dbReference>
<protein>
    <recommendedName>
        <fullName evidence="13">CRISPR-associated endonuclease Cas9</fullName>
        <ecNumber evidence="13">3.1.-.-</ecNumber>
    </recommendedName>
</protein>
<keyword evidence="6 13" id="KW-0378">Hydrolase</keyword>
<feature type="binding site" evidence="13">
    <location>
        <position position="773"/>
    </location>
    <ligand>
        <name>Mg(2+)</name>
        <dbReference type="ChEBI" id="CHEBI:18420"/>
        <label>1</label>
    </ligand>
</feature>
<comment type="similarity">
    <text evidence="13">Belongs to the CRISPR-associated Cas9 family.</text>
</comment>
<evidence type="ECO:0000313" key="15">
    <source>
        <dbReference type="EMBL" id="MET3644060.1"/>
    </source>
</evidence>
<keyword evidence="4 13" id="KW-0479">Metal-binding</keyword>
<dbReference type="EMBL" id="JBEPMK010000002">
    <property type="protein sequence ID" value="MET3644060.1"/>
    <property type="molecule type" value="Genomic_DNA"/>
</dbReference>
<organism evidence="15 16">
    <name type="scientific">Streptococcus gallinaceus</name>
    <dbReference type="NCBI Taxonomy" id="165758"/>
    <lineage>
        <taxon>Bacteria</taxon>
        <taxon>Bacillati</taxon>
        <taxon>Bacillota</taxon>
        <taxon>Bacilli</taxon>
        <taxon>Lactobacillales</taxon>
        <taxon>Streptococcaceae</taxon>
        <taxon>Streptococcus</taxon>
    </lineage>
</organism>
<feature type="domain" description="HNH Cas9-type" evidence="14">
    <location>
        <begin position="781"/>
        <end position="932"/>
    </location>
</feature>
<name>A0ABV2JL15_9STRE</name>
<dbReference type="InterPro" id="IPR036397">
    <property type="entry name" value="RNaseH_sf"/>
</dbReference>
<feature type="active site" description="Proton acceptor for HNH nuclease domain" evidence="13">
    <location>
        <position position="854"/>
    </location>
</feature>
<comment type="cofactor">
    <cofactor evidence="1 13">
        <name>Mg(2+)</name>
        <dbReference type="ChEBI" id="CHEBI:18420"/>
    </cofactor>
</comment>
<dbReference type="Pfam" id="PF22702">
    <property type="entry name" value="Cas9_RuvC"/>
    <property type="match status" value="1"/>
</dbReference>
<comment type="function">
    <text evidence="13">CRISPR (clustered regularly interspaced short palindromic repeat) is an adaptive immune system that provides protection against mobile genetic elements (viruses, transposable elements and conjugative plasmids). CRISPR clusters contain spacers, sequences complementary to antecedent mobile elements, and target invading nucleic acids. CRISPR clusters are transcribed and processed into CRISPR RNA (crRNA). In type II CRISPR systems correct processing of pre-crRNA requires a trans-encoded small RNA (tracrRNA), endogenous ribonuclease 3 (rnc) and this protein. The tracrRNA serves as a guide for ribonuclease 3-aided processing of pre-crRNA. Subsequently Cas9/crRNA/tracrRNA endonucleolytically cleaves linear or circular dsDNA target complementary to the spacer; Cas9 is inactive in the absence of the 2 guide RNAs (gRNA). Cas9 recognizes the protospacer adjacent motif (PAM) in the CRISPR repeat sequences to help distinguish self versus nonself, as targets within the bacterial CRISPR locus do not have PAMs. PAM recognition is also required for catalytic activity.</text>
</comment>
<dbReference type="InterPro" id="IPR028629">
    <property type="entry name" value="Cas9"/>
</dbReference>
<dbReference type="Pfam" id="PF13395">
    <property type="entry name" value="HNH_4"/>
    <property type="match status" value="1"/>
</dbReference>
<dbReference type="Proteomes" id="UP001549055">
    <property type="component" value="Unassembled WGS sequence"/>
</dbReference>